<comment type="caution">
    <text evidence="2">The sequence shown here is derived from an EMBL/GenBank/DDBJ whole genome shotgun (WGS) entry which is preliminary data.</text>
</comment>
<sequence>MKRGVFFSVFAKNTTKSAPQRTARHLDQTSQPGYNEKSRLAAALKGP</sequence>
<reference evidence="2 3" key="1">
    <citation type="journal article" date="2011" name="J. Bacteriol.">
        <title>Genome sequence of strain IMCC3088, a proteorhodopsin-containing marine bacterium belonging to the OM60/NOR5 clade.</title>
        <authorList>
            <person name="Jang Y."/>
            <person name="Oh H.M."/>
            <person name="Kang I."/>
            <person name="Lee K."/>
            <person name="Yang S.J."/>
            <person name="Cho J.C."/>
        </authorList>
    </citation>
    <scope>NUCLEOTIDE SEQUENCE [LARGE SCALE GENOMIC DNA]</scope>
    <source>
        <strain evidence="2 3">IMCC3088</strain>
    </source>
</reference>
<evidence type="ECO:0000313" key="2">
    <source>
        <dbReference type="EMBL" id="EGG28734.1"/>
    </source>
</evidence>
<keyword evidence="3" id="KW-1185">Reference proteome</keyword>
<accession>F3L4J5</accession>
<evidence type="ECO:0000313" key="3">
    <source>
        <dbReference type="Proteomes" id="UP000005615"/>
    </source>
</evidence>
<protein>
    <submittedName>
        <fullName evidence="2">Uncharacterized protein</fullName>
    </submittedName>
</protein>
<feature type="region of interest" description="Disordered" evidence="1">
    <location>
        <begin position="16"/>
        <end position="47"/>
    </location>
</feature>
<name>F3L4J5_9GAMM</name>
<proteinExistence type="predicted"/>
<dbReference type="Proteomes" id="UP000005615">
    <property type="component" value="Unassembled WGS sequence"/>
</dbReference>
<gene>
    <name evidence="2" type="ORF">IMCC3088_2596</name>
</gene>
<organism evidence="2 3">
    <name type="scientific">Aequoribacter fuscus</name>
    <dbReference type="NCBI Taxonomy" id="2518989"/>
    <lineage>
        <taxon>Bacteria</taxon>
        <taxon>Pseudomonadati</taxon>
        <taxon>Pseudomonadota</taxon>
        <taxon>Gammaproteobacteria</taxon>
        <taxon>Cellvibrionales</taxon>
        <taxon>Halieaceae</taxon>
        <taxon>Aequoribacter</taxon>
    </lineage>
</organism>
<dbReference type="AlphaFoldDB" id="F3L4J5"/>
<dbReference type="EMBL" id="AEIG01000085">
    <property type="protein sequence ID" value="EGG28734.1"/>
    <property type="molecule type" value="Genomic_DNA"/>
</dbReference>
<evidence type="ECO:0000256" key="1">
    <source>
        <dbReference type="SAM" id="MobiDB-lite"/>
    </source>
</evidence>